<dbReference type="Proteomes" id="UP000050465">
    <property type="component" value="Unassembled WGS sequence"/>
</dbReference>
<evidence type="ECO:0000256" key="5">
    <source>
        <dbReference type="ARBA" id="ARBA00023172"/>
    </source>
</evidence>
<dbReference type="GO" id="GO:0004803">
    <property type="term" value="F:transposase activity"/>
    <property type="evidence" value="ECO:0007669"/>
    <property type="project" value="UniProtKB-UniRule"/>
</dbReference>
<comment type="function">
    <text evidence="1 6">Required for the transposition of the insertion element.</text>
</comment>
<gene>
    <name evidence="7" type="ORF">HLUCCA11_22770</name>
</gene>
<dbReference type="GO" id="GO:0003677">
    <property type="term" value="F:DNA binding"/>
    <property type="evidence" value="ECO:0007669"/>
    <property type="project" value="UniProtKB-UniRule"/>
</dbReference>
<dbReference type="AlphaFoldDB" id="A0A0P7ZQA6"/>
<sequence length="102" mass="11772">MLLAFYDFPAEHWQHIRSTNPIESTFATVRLRTDKTRGAVSKETITPLVFKLVESAQKRWHRIRGFKHLGDVIEGVQFRDGLKLVSIEQEEAIADHEEQKAA</sequence>
<dbReference type="PANTHER" id="PTHR33217:SF9">
    <property type="entry name" value="MUTATOR FAMILY TRANSPOSASE"/>
    <property type="match status" value="1"/>
</dbReference>
<proteinExistence type="inferred from homology"/>
<dbReference type="GO" id="GO:0006313">
    <property type="term" value="P:DNA transposition"/>
    <property type="evidence" value="ECO:0007669"/>
    <property type="project" value="UniProtKB-UniRule"/>
</dbReference>
<reference evidence="7 8" key="1">
    <citation type="submission" date="2015-09" db="EMBL/GenBank/DDBJ databases">
        <title>Identification and resolution of microdiversity through metagenomic sequencing of parallel consortia.</title>
        <authorList>
            <person name="Nelson W.C."/>
            <person name="Romine M.F."/>
            <person name="Lindemann S.R."/>
        </authorList>
    </citation>
    <scope>NUCLEOTIDE SEQUENCE [LARGE SCALE GENOMIC DNA]</scope>
    <source>
        <strain evidence="7">Ana</strain>
    </source>
</reference>
<comment type="caution">
    <text evidence="7">The sequence shown here is derived from an EMBL/GenBank/DDBJ whole genome shotgun (WGS) entry which is preliminary data.</text>
</comment>
<evidence type="ECO:0000256" key="4">
    <source>
        <dbReference type="ARBA" id="ARBA00023125"/>
    </source>
</evidence>
<evidence type="ECO:0000313" key="7">
    <source>
        <dbReference type="EMBL" id="KPQ31916.1"/>
    </source>
</evidence>
<dbReference type="STRING" id="1666911.HLUCCA11_22770"/>
<evidence type="ECO:0000256" key="2">
    <source>
        <dbReference type="ARBA" id="ARBA00010961"/>
    </source>
</evidence>
<evidence type="ECO:0000256" key="6">
    <source>
        <dbReference type="RuleBase" id="RU365089"/>
    </source>
</evidence>
<keyword evidence="5 6" id="KW-0233">DNA recombination</keyword>
<keyword evidence="4 6" id="KW-0238">DNA-binding</keyword>
<dbReference type="EMBL" id="LJZR01000077">
    <property type="protein sequence ID" value="KPQ31916.1"/>
    <property type="molecule type" value="Genomic_DNA"/>
</dbReference>
<evidence type="ECO:0000256" key="1">
    <source>
        <dbReference type="ARBA" id="ARBA00002190"/>
    </source>
</evidence>
<keyword evidence="6" id="KW-0814">Transposable element</keyword>
<organism evidence="7 8">
    <name type="scientific">Phormidesmis priestleyi Ana</name>
    <dbReference type="NCBI Taxonomy" id="1666911"/>
    <lineage>
        <taxon>Bacteria</taxon>
        <taxon>Bacillati</taxon>
        <taxon>Cyanobacteriota</taxon>
        <taxon>Cyanophyceae</taxon>
        <taxon>Leptolyngbyales</taxon>
        <taxon>Leptolyngbyaceae</taxon>
        <taxon>Phormidesmis</taxon>
    </lineage>
</organism>
<keyword evidence="3 6" id="KW-0815">Transposition</keyword>
<protein>
    <recommendedName>
        <fullName evidence="6">Mutator family transposase</fullName>
    </recommendedName>
</protein>
<dbReference type="Pfam" id="PF00872">
    <property type="entry name" value="Transposase_mut"/>
    <property type="match status" value="1"/>
</dbReference>
<accession>A0A0P7ZQA6</accession>
<dbReference type="PANTHER" id="PTHR33217">
    <property type="entry name" value="TRANSPOSASE FOR INSERTION SEQUENCE ELEMENT IS1081"/>
    <property type="match status" value="1"/>
</dbReference>
<evidence type="ECO:0000313" key="8">
    <source>
        <dbReference type="Proteomes" id="UP000050465"/>
    </source>
</evidence>
<dbReference type="InterPro" id="IPR001207">
    <property type="entry name" value="Transposase_mutator"/>
</dbReference>
<evidence type="ECO:0000256" key="3">
    <source>
        <dbReference type="ARBA" id="ARBA00022578"/>
    </source>
</evidence>
<comment type="similarity">
    <text evidence="2 6">Belongs to the transposase mutator family.</text>
</comment>
<name>A0A0P7ZQA6_9CYAN</name>